<sequence length="238" mass="27366">MSITSKLIFDVETVGADFNSLDKATQENLTHWIKKESSNEKDYEIALNELKNGLGFSPLTGEIVVIGVLDYEKNKGVIYYQAPGQKNEDFTEGNFTFKQMTEKAMLRSFWEGAKNYLEFISFNGRVFDVPFLMTRSAIYGIRPTKNLMEGRYLYQQRSARHVDLQDQLTFYGTTRKKGSLHLWSTAFGIKSPKSDGITGDDVGRLFKEEKFIDIAKYNVGDLIATKDLYDKWNDYFNI</sequence>
<dbReference type="InterPro" id="IPR019288">
    <property type="entry name" value="3'-5'_exonuclease_PolB-like"/>
</dbReference>
<reference evidence="2 3" key="1">
    <citation type="submission" date="2017-09" db="EMBL/GenBank/DDBJ databases">
        <title>Depth-based differentiation of microbial function through sediment-hosted aquifers and enrichment of novel symbionts in the deep terrestrial subsurface.</title>
        <authorList>
            <person name="Probst A.J."/>
            <person name="Ladd B."/>
            <person name="Jarett J.K."/>
            <person name="Geller-Mcgrath D.E."/>
            <person name="Sieber C.M."/>
            <person name="Emerson J.B."/>
            <person name="Anantharaman K."/>
            <person name="Thomas B.C."/>
            <person name="Malmstrom R."/>
            <person name="Stieglmeier M."/>
            <person name="Klingl A."/>
            <person name="Woyke T."/>
            <person name="Ryan C.M."/>
            <person name="Banfield J.F."/>
        </authorList>
    </citation>
    <scope>NUCLEOTIDE SEQUENCE [LARGE SCALE GENOMIC DNA]</scope>
    <source>
        <strain evidence="2">CG10_big_fil_rev_8_21_14_0_10_31_9</strain>
    </source>
</reference>
<protein>
    <recommendedName>
        <fullName evidence="1">Predicted 3'-5' exonuclease PolB-like domain-containing protein</fullName>
    </recommendedName>
</protein>
<evidence type="ECO:0000313" key="3">
    <source>
        <dbReference type="Proteomes" id="UP000231602"/>
    </source>
</evidence>
<feature type="domain" description="Predicted 3'-5' exonuclease PolB-like" evidence="1">
    <location>
        <begin position="90"/>
        <end position="229"/>
    </location>
</feature>
<comment type="caution">
    <text evidence="2">The sequence shown here is derived from an EMBL/GenBank/DDBJ whole genome shotgun (WGS) entry which is preliminary data.</text>
</comment>
<dbReference type="Pfam" id="PF10108">
    <property type="entry name" value="DNA_pol_B_exo2"/>
    <property type="match status" value="1"/>
</dbReference>
<organism evidence="2 3">
    <name type="scientific">Candidatus Wolfebacteria bacterium CG10_big_fil_rev_8_21_14_0_10_31_9</name>
    <dbReference type="NCBI Taxonomy" id="1975070"/>
    <lineage>
        <taxon>Bacteria</taxon>
        <taxon>Candidatus Wolfeibacteriota</taxon>
    </lineage>
</organism>
<dbReference type="Gene3D" id="3.30.420.10">
    <property type="entry name" value="Ribonuclease H-like superfamily/Ribonuclease H"/>
    <property type="match status" value="1"/>
</dbReference>
<evidence type="ECO:0000313" key="2">
    <source>
        <dbReference type="EMBL" id="PIR44217.1"/>
    </source>
</evidence>
<dbReference type="AlphaFoldDB" id="A0A2H0RCL2"/>
<dbReference type="SUPFAM" id="SSF53098">
    <property type="entry name" value="Ribonuclease H-like"/>
    <property type="match status" value="1"/>
</dbReference>
<dbReference type="Proteomes" id="UP000231602">
    <property type="component" value="Unassembled WGS sequence"/>
</dbReference>
<proteinExistence type="predicted"/>
<dbReference type="InterPro" id="IPR012337">
    <property type="entry name" value="RNaseH-like_sf"/>
</dbReference>
<dbReference type="EMBL" id="PCXV01000017">
    <property type="protein sequence ID" value="PIR44217.1"/>
    <property type="molecule type" value="Genomic_DNA"/>
</dbReference>
<gene>
    <name evidence="2" type="ORF">COV23_00970</name>
</gene>
<dbReference type="InterPro" id="IPR036397">
    <property type="entry name" value="RNaseH_sf"/>
</dbReference>
<evidence type="ECO:0000259" key="1">
    <source>
        <dbReference type="Pfam" id="PF10108"/>
    </source>
</evidence>
<name>A0A2H0RCL2_9BACT</name>
<dbReference type="GO" id="GO:0003676">
    <property type="term" value="F:nucleic acid binding"/>
    <property type="evidence" value="ECO:0007669"/>
    <property type="project" value="InterPro"/>
</dbReference>
<accession>A0A2H0RCL2</accession>